<keyword evidence="8" id="KW-1185">Reference proteome</keyword>
<evidence type="ECO:0000256" key="1">
    <source>
        <dbReference type="ARBA" id="ARBA00022617"/>
    </source>
</evidence>
<dbReference type="Gene3D" id="1.10.490.10">
    <property type="entry name" value="Globins"/>
    <property type="match status" value="1"/>
</dbReference>
<dbReference type="PANTHER" id="PTHR43396:SF3">
    <property type="entry name" value="FLAVOHEMOPROTEIN"/>
    <property type="match status" value="1"/>
</dbReference>
<keyword evidence="1 5" id="KW-0349">Heme</keyword>
<keyword evidence="4" id="KW-0408">Iron</keyword>
<dbReference type="PANTHER" id="PTHR43396">
    <property type="entry name" value="FLAVOHEMOPROTEIN"/>
    <property type="match status" value="1"/>
</dbReference>
<dbReference type="InterPro" id="IPR012292">
    <property type="entry name" value="Globin/Proto"/>
</dbReference>
<dbReference type="GO" id="GO:0046210">
    <property type="term" value="P:nitric oxide catabolic process"/>
    <property type="evidence" value="ECO:0007669"/>
    <property type="project" value="TreeGrafter"/>
</dbReference>
<dbReference type="Proteomes" id="UP000298781">
    <property type="component" value="Chromosome"/>
</dbReference>
<keyword evidence="5" id="KW-0813">Transport</keyword>
<evidence type="ECO:0000313" key="8">
    <source>
        <dbReference type="Proteomes" id="UP000298781"/>
    </source>
</evidence>
<protein>
    <submittedName>
        <fullName evidence="7">Hemin receptor</fullName>
    </submittedName>
</protein>
<dbReference type="GO" id="GO:0071500">
    <property type="term" value="P:cellular response to nitrosative stress"/>
    <property type="evidence" value="ECO:0007669"/>
    <property type="project" value="TreeGrafter"/>
</dbReference>
<evidence type="ECO:0000313" key="7">
    <source>
        <dbReference type="EMBL" id="QCI64902.1"/>
    </source>
</evidence>
<accession>A0A4D7BA11</accession>
<dbReference type="Pfam" id="PF00042">
    <property type="entry name" value="Globin"/>
    <property type="match status" value="1"/>
</dbReference>
<gene>
    <name evidence="7" type="ORF">E8M01_12105</name>
</gene>
<dbReference type="GO" id="GO:0005344">
    <property type="term" value="F:oxygen carrier activity"/>
    <property type="evidence" value="ECO:0007669"/>
    <property type="project" value="UniProtKB-KW"/>
</dbReference>
<dbReference type="KEGG" id="pstg:E8M01_12105"/>
<keyword evidence="7" id="KW-0675">Receptor</keyword>
<comment type="similarity">
    <text evidence="5">Belongs to the globin family.</text>
</comment>
<dbReference type="RefSeq" id="WP_136960353.1">
    <property type="nucleotide sequence ID" value="NZ_CP039690.1"/>
</dbReference>
<evidence type="ECO:0000256" key="3">
    <source>
        <dbReference type="ARBA" id="ARBA00022723"/>
    </source>
</evidence>
<feature type="domain" description="Globin" evidence="6">
    <location>
        <begin position="1"/>
        <end position="134"/>
    </location>
</feature>
<evidence type="ECO:0000259" key="6">
    <source>
        <dbReference type="PROSITE" id="PS01033"/>
    </source>
</evidence>
<organism evidence="7 8">
    <name type="scientific">Phreatobacter stygius</name>
    <dbReference type="NCBI Taxonomy" id="1940610"/>
    <lineage>
        <taxon>Bacteria</taxon>
        <taxon>Pseudomonadati</taxon>
        <taxon>Pseudomonadota</taxon>
        <taxon>Alphaproteobacteria</taxon>
        <taxon>Hyphomicrobiales</taxon>
        <taxon>Phreatobacteraceae</taxon>
        <taxon>Phreatobacter</taxon>
    </lineage>
</organism>
<evidence type="ECO:0000256" key="5">
    <source>
        <dbReference type="RuleBase" id="RU000356"/>
    </source>
</evidence>
<dbReference type="OrthoDB" id="3213438at2"/>
<dbReference type="GO" id="GO:0071949">
    <property type="term" value="F:FAD binding"/>
    <property type="evidence" value="ECO:0007669"/>
    <property type="project" value="TreeGrafter"/>
</dbReference>
<evidence type="ECO:0000256" key="4">
    <source>
        <dbReference type="ARBA" id="ARBA00023004"/>
    </source>
</evidence>
<evidence type="ECO:0000256" key="2">
    <source>
        <dbReference type="ARBA" id="ARBA00022621"/>
    </source>
</evidence>
<proteinExistence type="inferred from homology"/>
<sequence>MTPKQVALIRRQFGTVAARKDEFAAAFYEALFHSDPTLRPMFPADMRPQRAKLVVALAHVILSLDDLSAVLEDVRALGLKHVGYGVVPDHYNAVGEALLAALAEMLGDAFDDASQAAWALAYGTIADVMIEAAADKIYLEAAE</sequence>
<dbReference type="InterPro" id="IPR009050">
    <property type="entry name" value="Globin-like_sf"/>
</dbReference>
<reference evidence="7 8" key="1">
    <citation type="submission" date="2019-04" db="EMBL/GenBank/DDBJ databases">
        <title>Phreatobacter aquaticus sp. nov.</title>
        <authorList>
            <person name="Choi A."/>
        </authorList>
    </citation>
    <scope>NUCLEOTIDE SEQUENCE [LARGE SCALE GENOMIC DNA]</scope>
    <source>
        <strain evidence="7 8">KCTC 52518</strain>
    </source>
</reference>
<dbReference type="EMBL" id="CP039690">
    <property type="protein sequence ID" value="QCI64902.1"/>
    <property type="molecule type" value="Genomic_DNA"/>
</dbReference>
<dbReference type="InterPro" id="IPR000971">
    <property type="entry name" value="Globin"/>
</dbReference>
<dbReference type="GO" id="GO:0020037">
    <property type="term" value="F:heme binding"/>
    <property type="evidence" value="ECO:0007669"/>
    <property type="project" value="InterPro"/>
</dbReference>
<dbReference type="PRINTS" id="PR01907">
    <property type="entry name" value="WORMGLOBIN"/>
</dbReference>
<name>A0A4D7BA11_9HYPH</name>
<dbReference type="SUPFAM" id="SSF46458">
    <property type="entry name" value="Globin-like"/>
    <property type="match status" value="1"/>
</dbReference>
<dbReference type="PROSITE" id="PS01033">
    <property type="entry name" value="GLOBIN"/>
    <property type="match status" value="1"/>
</dbReference>
<keyword evidence="2 5" id="KW-0561">Oxygen transport</keyword>
<dbReference type="AlphaFoldDB" id="A0A4D7BA11"/>
<dbReference type="GO" id="GO:0019825">
    <property type="term" value="F:oxygen binding"/>
    <property type="evidence" value="ECO:0007669"/>
    <property type="project" value="InterPro"/>
</dbReference>
<dbReference type="GO" id="GO:0008941">
    <property type="term" value="F:nitric oxide dioxygenase NAD(P)H activity"/>
    <property type="evidence" value="ECO:0007669"/>
    <property type="project" value="TreeGrafter"/>
</dbReference>
<keyword evidence="3" id="KW-0479">Metal-binding</keyword>
<dbReference type="GO" id="GO:0046872">
    <property type="term" value="F:metal ion binding"/>
    <property type="evidence" value="ECO:0007669"/>
    <property type="project" value="UniProtKB-KW"/>
</dbReference>